<evidence type="ECO:0000313" key="2">
    <source>
        <dbReference type="Proteomes" id="UP000204511"/>
    </source>
</evidence>
<dbReference type="Proteomes" id="UP000204511">
    <property type="component" value="Genome"/>
</dbReference>
<accession>A0A1B0VV97</accession>
<name>A0A1B0VV97_9CAUD</name>
<keyword evidence="2" id="KW-1185">Reference proteome</keyword>
<sequence length="67" mass="8248">MIKRWYKEFKNWFETPTHLDDSWVAKVEQELQYEAEEYARNWCNEQEAKRISTEAKKLLTNIYSDKS</sequence>
<proteinExistence type="predicted"/>
<dbReference type="GeneID" id="29060204"/>
<dbReference type="RefSeq" id="YP_009286387.1">
    <property type="nucleotide sequence ID" value="NC_031065.1"/>
</dbReference>
<dbReference type="KEGG" id="vg:29060204"/>
<protein>
    <submittedName>
        <fullName evidence="1">Postulated decoy of sigma32</fullName>
    </submittedName>
</protein>
<dbReference type="EMBL" id="KU867307">
    <property type="protein sequence ID" value="ANA49375.1"/>
    <property type="molecule type" value="Genomic_DNA"/>
</dbReference>
<organism evidence="1 2">
    <name type="scientific">Salmonella phage vB_SnwM_CGG4-1</name>
    <dbReference type="NCBI Taxonomy" id="1815631"/>
    <lineage>
        <taxon>Viruses</taxon>
        <taxon>Duplodnaviria</taxon>
        <taxon>Heunggongvirae</taxon>
        <taxon>Uroviricota</taxon>
        <taxon>Caudoviricetes</taxon>
        <taxon>Pantevenvirales</taxon>
        <taxon>Straboviridae</taxon>
        <taxon>Tevenvirinae</taxon>
        <taxon>Gelderlandvirus</taxon>
        <taxon>Gelderlandvirus cgg41</taxon>
    </lineage>
</organism>
<reference evidence="2" key="1">
    <citation type="submission" date="2016-03" db="EMBL/GenBank/DDBJ databases">
        <authorList>
            <person name="Cucic S."/>
            <person name="Anany H."/>
            <person name="Brovko L."/>
            <person name="Kropinski A.M."/>
            <person name="Griffiths M.W."/>
        </authorList>
    </citation>
    <scope>NUCLEOTIDE SEQUENCE [LARGE SCALE GENOMIC DNA]</scope>
</reference>
<evidence type="ECO:0000313" key="1">
    <source>
        <dbReference type="EMBL" id="ANA49375.1"/>
    </source>
</evidence>
<gene>
    <name evidence="1" type="ORF">CGG41_021</name>
</gene>